<comment type="subcellular location">
    <subcellularLocation>
        <location evidence="1">Cytoplasm</location>
    </subcellularLocation>
</comment>
<dbReference type="PANTHER" id="PTHR22838">
    <property type="entry name" value="WD REPEAT PROTEIN 26-RELATED"/>
    <property type="match status" value="1"/>
</dbReference>
<name>A0A8W7P4M5_ANOCL</name>
<dbReference type="InterPro" id="IPR020472">
    <property type="entry name" value="WD40_PAC1"/>
</dbReference>
<feature type="repeat" description="WD" evidence="5">
    <location>
        <begin position="804"/>
        <end position="830"/>
    </location>
</feature>
<dbReference type="PROSITE" id="PS00678">
    <property type="entry name" value="WD_REPEATS_1"/>
    <property type="match status" value="1"/>
</dbReference>
<dbReference type="InterPro" id="IPR001680">
    <property type="entry name" value="WD40_rpt"/>
</dbReference>
<feature type="compositionally biased region" description="Polar residues" evidence="6">
    <location>
        <begin position="190"/>
        <end position="202"/>
    </location>
</feature>
<accession>A0A8W7P4M5</accession>
<keyword evidence="4" id="KW-0677">Repeat</keyword>
<feature type="region of interest" description="Disordered" evidence="6">
    <location>
        <begin position="22"/>
        <end position="353"/>
    </location>
</feature>
<keyword evidence="3 5" id="KW-0853">WD repeat</keyword>
<evidence type="ECO:0000256" key="1">
    <source>
        <dbReference type="ARBA" id="ARBA00004496"/>
    </source>
</evidence>
<feature type="repeat" description="WD" evidence="5">
    <location>
        <begin position="572"/>
        <end position="613"/>
    </location>
</feature>
<feature type="compositionally biased region" description="Low complexity" evidence="6">
    <location>
        <begin position="171"/>
        <end position="183"/>
    </location>
</feature>
<dbReference type="GO" id="GO:0043161">
    <property type="term" value="P:proteasome-mediated ubiquitin-dependent protein catabolic process"/>
    <property type="evidence" value="ECO:0007669"/>
    <property type="project" value="TreeGrafter"/>
</dbReference>
<dbReference type="InterPro" id="IPR015943">
    <property type="entry name" value="WD40/YVTN_repeat-like_dom_sf"/>
</dbReference>
<dbReference type="GO" id="GO:0034657">
    <property type="term" value="C:GID complex"/>
    <property type="evidence" value="ECO:0007669"/>
    <property type="project" value="TreeGrafter"/>
</dbReference>
<feature type="compositionally biased region" description="Basic and acidic residues" evidence="6">
    <location>
        <begin position="281"/>
        <end position="290"/>
    </location>
</feature>
<dbReference type="InterPro" id="IPR006595">
    <property type="entry name" value="CTLH_C"/>
</dbReference>
<evidence type="ECO:0000256" key="6">
    <source>
        <dbReference type="SAM" id="MobiDB-lite"/>
    </source>
</evidence>
<evidence type="ECO:0000259" key="7">
    <source>
        <dbReference type="PROSITE" id="PS50897"/>
    </source>
</evidence>
<feature type="compositionally biased region" description="Gly residues" evidence="6">
    <location>
        <begin position="157"/>
        <end position="170"/>
    </location>
</feature>
<dbReference type="InterPro" id="IPR006594">
    <property type="entry name" value="LisH"/>
</dbReference>
<dbReference type="Pfam" id="PF00400">
    <property type="entry name" value="WD40"/>
    <property type="match status" value="5"/>
</dbReference>
<dbReference type="PROSITE" id="PS50294">
    <property type="entry name" value="WD_REPEATS_REGION"/>
    <property type="match status" value="2"/>
</dbReference>
<feature type="domain" description="CTLH" evidence="7">
    <location>
        <begin position="390"/>
        <end position="452"/>
    </location>
</feature>
<proteinExistence type="predicted"/>
<feature type="repeat" description="WD" evidence="5">
    <location>
        <begin position="831"/>
        <end position="863"/>
    </location>
</feature>
<dbReference type="VEuPathDB" id="VectorBase:ACON2_035193"/>
<feature type="compositionally biased region" description="Basic residues" evidence="6">
    <location>
        <begin position="30"/>
        <end position="46"/>
    </location>
</feature>
<dbReference type="SUPFAM" id="SSF50978">
    <property type="entry name" value="WD40 repeat-like"/>
    <property type="match status" value="1"/>
</dbReference>
<feature type="compositionally biased region" description="Low complexity" evidence="6">
    <location>
        <begin position="134"/>
        <end position="143"/>
    </location>
</feature>
<feature type="compositionally biased region" description="Low complexity" evidence="6">
    <location>
        <begin position="225"/>
        <end position="248"/>
    </location>
</feature>
<dbReference type="InterPro" id="IPR051350">
    <property type="entry name" value="WD_repeat-ST_regulator"/>
</dbReference>
<feature type="compositionally biased region" description="Polar residues" evidence="6">
    <location>
        <begin position="952"/>
        <end position="961"/>
    </location>
</feature>
<dbReference type="Gene3D" id="2.130.10.10">
    <property type="entry name" value="YVTN repeat-like/Quinoprotein amine dehydrogenase"/>
    <property type="match status" value="2"/>
</dbReference>
<feature type="compositionally biased region" description="Acidic residues" evidence="6">
    <location>
        <begin position="293"/>
        <end position="304"/>
    </location>
</feature>
<evidence type="ECO:0000256" key="5">
    <source>
        <dbReference type="PROSITE-ProRule" id="PRU00221"/>
    </source>
</evidence>
<protein>
    <recommendedName>
        <fullName evidence="7">CTLH domain-containing protein</fullName>
    </recommendedName>
</protein>
<feature type="compositionally biased region" description="Polar residues" evidence="6">
    <location>
        <begin position="869"/>
        <end position="885"/>
    </location>
</feature>
<reference evidence="8" key="1">
    <citation type="submission" date="2022-08" db="UniProtKB">
        <authorList>
            <consortium name="EnsemblMetazoa"/>
        </authorList>
    </citation>
    <scope>IDENTIFICATION</scope>
</reference>
<dbReference type="GO" id="GO:0005737">
    <property type="term" value="C:cytoplasm"/>
    <property type="evidence" value="ECO:0007669"/>
    <property type="project" value="UniProtKB-SubCell"/>
</dbReference>
<evidence type="ECO:0000313" key="8">
    <source>
        <dbReference type="EnsemblMetazoa" id="ACOM024770-PA.1"/>
    </source>
</evidence>
<keyword evidence="2" id="KW-0963">Cytoplasm</keyword>
<feature type="region of interest" description="Disordered" evidence="6">
    <location>
        <begin position="861"/>
        <end position="961"/>
    </location>
</feature>
<feature type="compositionally biased region" description="Basic and acidic residues" evidence="6">
    <location>
        <begin position="118"/>
        <end position="133"/>
    </location>
</feature>
<dbReference type="PANTHER" id="PTHR22838:SF0">
    <property type="entry name" value="WD REPEAT-CONTAINING PROTEIN 26"/>
    <property type="match status" value="1"/>
</dbReference>
<dbReference type="PROSITE" id="PS50082">
    <property type="entry name" value="WD_REPEATS_2"/>
    <property type="match status" value="4"/>
</dbReference>
<dbReference type="InterPro" id="IPR019775">
    <property type="entry name" value="WD40_repeat_CS"/>
</dbReference>
<dbReference type="PROSITE" id="PS50897">
    <property type="entry name" value="CTLH"/>
    <property type="match status" value="1"/>
</dbReference>
<dbReference type="PROSITE" id="PS50896">
    <property type="entry name" value="LISH"/>
    <property type="match status" value="1"/>
</dbReference>
<dbReference type="EnsemblMetazoa" id="ACOM024770-RA">
    <property type="protein sequence ID" value="ACOM024770-PA.1"/>
    <property type="gene ID" value="ACOM024770"/>
</dbReference>
<evidence type="ECO:0000256" key="4">
    <source>
        <dbReference type="ARBA" id="ARBA00022737"/>
    </source>
</evidence>
<dbReference type="CDD" id="cd00200">
    <property type="entry name" value="WD40"/>
    <property type="match status" value="1"/>
</dbReference>
<dbReference type="InterPro" id="IPR036322">
    <property type="entry name" value="WD40_repeat_dom_sf"/>
</dbReference>
<dbReference type="Proteomes" id="UP000075882">
    <property type="component" value="Unassembled WGS sequence"/>
</dbReference>
<feature type="compositionally biased region" description="Gly residues" evidence="6">
    <location>
        <begin position="924"/>
        <end position="948"/>
    </location>
</feature>
<organism evidence="8">
    <name type="scientific">Anopheles coluzzii</name>
    <name type="common">African malaria mosquito</name>
    <dbReference type="NCBI Taxonomy" id="1518534"/>
    <lineage>
        <taxon>Eukaryota</taxon>
        <taxon>Metazoa</taxon>
        <taxon>Ecdysozoa</taxon>
        <taxon>Arthropoda</taxon>
        <taxon>Hexapoda</taxon>
        <taxon>Insecta</taxon>
        <taxon>Pterygota</taxon>
        <taxon>Neoptera</taxon>
        <taxon>Endopterygota</taxon>
        <taxon>Diptera</taxon>
        <taxon>Nematocera</taxon>
        <taxon>Culicoidea</taxon>
        <taxon>Culicidae</taxon>
        <taxon>Anophelinae</taxon>
        <taxon>Anopheles</taxon>
    </lineage>
</organism>
<dbReference type="AlphaFoldDB" id="A0A8W7P4M5"/>
<feature type="repeat" description="WD" evidence="5">
    <location>
        <begin position="618"/>
        <end position="649"/>
    </location>
</feature>
<dbReference type="SMART" id="SM00320">
    <property type="entry name" value="WD40"/>
    <property type="match status" value="5"/>
</dbReference>
<evidence type="ECO:0000256" key="3">
    <source>
        <dbReference type="ARBA" id="ARBA00022574"/>
    </source>
</evidence>
<dbReference type="FunFam" id="2.130.10.10:FF:000087">
    <property type="entry name" value="WD repeat-containing protein 26 homolog"/>
    <property type="match status" value="1"/>
</dbReference>
<feature type="compositionally biased region" description="Low complexity" evidence="6">
    <location>
        <begin position="901"/>
        <end position="923"/>
    </location>
</feature>
<evidence type="ECO:0000256" key="2">
    <source>
        <dbReference type="ARBA" id="ARBA00022490"/>
    </source>
</evidence>
<sequence length="961" mass="104190">LSLNGARDRNSKLIAFGNRLAAALRQGPARPRRRTKTSMNDHHHRQQQQQQQQQRSGGNGPQEQQQQQRTVGRGFAVAAEQPQEHQQRPALAAEEDEEQQGEERQLAAPHAHRSRPAVAEREKEEREGDDGRRPAAAVATPTASRRRSRAVLVPAAGGSGGRSGEGGSEEGAGSSSSSSSVGGSKRRSTRASAAQRHSSSVTAAAAPVDSGEAVHRQPDDTGTVSRPARSSSSAPATSSSSGGAAPTSLLRQHGSGGTSGGHSLHQQPNRSARALDTATDSNKDSVHRAAGDQGDDDDDDEEDGEKPATEQHGAVVEEAGNRYSIAVSSEQQQQQRSDDDDNNDCSPRSKRRRKMLNDNDIVRLIGQHLKDIGLERSAEMLMQEAGCCLEHPAASKFRIHVLSGDWNKADHDLQELQSLVDIRSDRASLNEMKFLLLEQKYLEYLEEGRPIDALHVLRNELTPLQHKTPRVHQLSSYMMCTNNAELYARAGWEGKGPKSRTRLMDRLQSYLPATVMLPPRRLRSLLVQAVELQNDRCQCHDMTWSTSIDSVSLLVDHNCSADGFPLQPLQVLNDHSDEVWFCKFSPDGRRLATGSKDNSVIVWEVDPVKLLLRNKRSFEGHTYGVSYIAWSPDSKHFIACGPDDCPDLWIWDVEQEKLVTKFSHSTDDSLTCAAFNRDGTRFVTGGTRGQFYLVDLDGILHDNWEGVRVNGLSFLSDNKTVLAADTHYRIRGYSFDNPRTDYGIVQEQCPIMTFSVNSADRLALLNISSQGLHLWDLQDKCLVRRFQGVTQGNYTIYSCFGGVNESFVASGSEDNKVYIWHIRREEPLATLIGHTRTVNCVSWNPVYPALLASASDDGTVRIWGPQQPPTQWTANGSGVANTLQHHPQVHTNGSGGGVGGAADSASISSTGSATSTSSSTSSSSGGGGGGGGSGHPPNVGGGAGGPGGSIEVLSTSSWNIT</sequence>
<dbReference type="VEuPathDB" id="VectorBase:ACON2_030158"/>
<dbReference type="PRINTS" id="PR00320">
    <property type="entry name" value="GPROTEINBRPT"/>
</dbReference>